<proteinExistence type="predicted"/>
<dbReference type="Proteomes" id="UP000023566">
    <property type="component" value="Chromosome"/>
</dbReference>
<reference evidence="1 2" key="1">
    <citation type="journal article" date="2014" name="Appl. Microbiol. Biotechnol.">
        <title>Transformable facultative thermophile Geobacillus stearothermophilus NUB3621 as a host strain for metabolic engineering.</title>
        <authorList>
            <person name="Blanchard K."/>
            <person name="Robic S."/>
            <person name="Matsumura I."/>
        </authorList>
    </citation>
    <scope>NUCLEOTIDE SEQUENCE [LARGE SCALE GENOMIC DNA]</scope>
    <source>
        <strain evidence="1 2">NUB3621</strain>
    </source>
</reference>
<evidence type="ECO:0000313" key="1">
    <source>
        <dbReference type="EMBL" id="EZP75437.1"/>
    </source>
</evidence>
<gene>
    <name evidence="1" type="ORF">H839_15082</name>
</gene>
<evidence type="ECO:0000313" key="2">
    <source>
        <dbReference type="Proteomes" id="UP000023566"/>
    </source>
</evidence>
<comment type="caution">
    <text evidence="1">The sequence shown here is derived from an EMBL/GenBank/DDBJ whole genome shotgun (WGS) entry which is preliminary data.</text>
</comment>
<dbReference type="AlphaFoldDB" id="A0ABC9VBA9"/>
<sequence>MTDGQIKAMFADYGYERWWEEIHYPLLSSRLLEEVDEEVLEAFFENYEFPADEACSFTEFVVHFSTFLRLYDHGIPITWR</sequence>
<organism evidence="1 2">
    <name type="scientific">Parageobacillus genomosp. 1</name>
    <dbReference type="NCBI Taxonomy" id="1295642"/>
    <lineage>
        <taxon>Bacteria</taxon>
        <taxon>Bacillati</taxon>
        <taxon>Bacillota</taxon>
        <taxon>Bacilli</taxon>
        <taxon>Bacillales</taxon>
        <taxon>Anoxybacillaceae</taxon>
        <taxon>Parageobacillus</taxon>
    </lineage>
</organism>
<name>A0ABC9VBA9_9BACL</name>
<keyword evidence="2" id="KW-1185">Reference proteome</keyword>
<dbReference type="RefSeq" id="WP_043905885.1">
    <property type="nucleotide sequence ID" value="NZ_CM002692.1"/>
</dbReference>
<accession>A0ABC9VBA9</accession>
<protein>
    <submittedName>
        <fullName evidence="1">Uncharacterized protein</fullName>
    </submittedName>
</protein>
<dbReference type="EMBL" id="AOTZ01000008">
    <property type="protein sequence ID" value="EZP75437.1"/>
    <property type="molecule type" value="Genomic_DNA"/>
</dbReference>